<dbReference type="AlphaFoldDB" id="D5BZK9"/>
<dbReference type="HOGENOM" id="CLU_2789702_0_0_6"/>
<gene>
    <name evidence="1" type="ordered locus">Nhal_1136</name>
</gene>
<dbReference type="Proteomes" id="UP000001844">
    <property type="component" value="Chromosome"/>
</dbReference>
<sequence length="68" mass="8051">MNRLYQFNQRMQFIKASSACLDCIYTMQNYMKLVLQHRHSLGVAMPRRATGTVWAWRLLTRPVFLTGE</sequence>
<dbReference type="EMBL" id="CP001798">
    <property type="protein sequence ID" value="ADE14304.1"/>
    <property type="molecule type" value="Genomic_DNA"/>
</dbReference>
<evidence type="ECO:0000313" key="2">
    <source>
        <dbReference type="Proteomes" id="UP000001844"/>
    </source>
</evidence>
<reference evidence="2" key="1">
    <citation type="submission" date="2010-04" db="EMBL/GenBank/DDBJ databases">
        <title>Complete genome sequence of Nitrosococcus halophilus Nc4, a salt-adapted, aerobic obligate ammonia-oxidizing sulfur purple bacterium.</title>
        <authorList>
            <consortium name="US DOE Joint Genome Institute"/>
            <person name="Campbell M.A."/>
            <person name="Malfatti S.A."/>
            <person name="Chain P.S.G."/>
            <person name="Heidelberg J.F."/>
            <person name="Ward B.B."/>
            <person name="Klotz M.G."/>
        </authorList>
    </citation>
    <scope>NUCLEOTIDE SEQUENCE [LARGE SCALE GENOMIC DNA]</scope>
    <source>
        <strain evidence="2">Nc4</strain>
    </source>
</reference>
<dbReference type="KEGG" id="nhl:Nhal_1136"/>
<name>D5BZK9_NITHN</name>
<proteinExistence type="predicted"/>
<evidence type="ECO:0000313" key="1">
    <source>
        <dbReference type="EMBL" id="ADE14304.1"/>
    </source>
</evidence>
<accession>D5BZK9</accession>
<organism evidence="1 2">
    <name type="scientific">Nitrosococcus halophilus (strain Nc4)</name>
    <dbReference type="NCBI Taxonomy" id="472759"/>
    <lineage>
        <taxon>Bacteria</taxon>
        <taxon>Pseudomonadati</taxon>
        <taxon>Pseudomonadota</taxon>
        <taxon>Gammaproteobacteria</taxon>
        <taxon>Chromatiales</taxon>
        <taxon>Chromatiaceae</taxon>
        <taxon>Nitrosococcus</taxon>
    </lineage>
</organism>
<protein>
    <submittedName>
        <fullName evidence="1">Uncharacterized protein</fullName>
    </submittedName>
</protein>
<dbReference type="STRING" id="472759.Nhal_1136"/>
<keyword evidence="2" id="KW-1185">Reference proteome</keyword>